<sequence>MEEMAEHLILGQEWMLAEQATLDFQYNCVYFDTTYRQSAYWHSHRDFIEYAPPIKLTEDNVSEEHCDSYEAVLNEFPDVFHERLRQPTTRLTTHNTKPPEQDGTDYTTDNEATEPWQRTLKNDYTVRDNLIWYTKDNRMALVVPLEFWSRVIHEYHDKIGHPGRDETIDAVRRLYYWPALTKQIKTHVRHCLICASTKRGGTLQPHAPLHPRPPTRPWQVVSFDAMGLTQLHEEKTDTSSSAQTPFQKRIITDNATIFRSLSWQRYLRSHNITGYTAPIYHQRANPVERRNQEIKKALRIQNQDQPIDRWDENLHEITFNLHNRKNAATGMSPSQALLGAQLVKPESEKLASNKHTDEKSFSNENTTQNHETPLCTLEEETKCWSDNSLAPPQPSARPGQALIQLPPSSATMPAPAPMPEQGHLEAPLRLRPIPWPARDTESEADEDDPPTVPV</sequence>
<dbReference type="InterPro" id="IPR050951">
    <property type="entry name" value="Retrovirus_Pol_polyprotein"/>
</dbReference>
<feature type="region of interest" description="Disordered" evidence="2">
    <location>
        <begin position="87"/>
        <end position="110"/>
    </location>
</feature>
<dbReference type="Gene3D" id="3.30.420.10">
    <property type="entry name" value="Ribonuclease H-like superfamily/Ribonuclease H"/>
    <property type="match status" value="1"/>
</dbReference>
<feature type="compositionally biased region" description="Basic and acidic residues" evidence="2">
    <location>
        <begin position="348"/>
        <end position="361"/>
    </location>
</feature>
<dbReference type="AlphaFoldDB" id="A0AAV8YQX9"/>
<dbReference type="PANTHER" id="PTHR37984:SF5">
    <property type="entry name" value="PROTEIN NYNRIN-LIKE"/>
    <property type="match status" value="1"/>
</dbReference>
<dbReference type="FunFam" id="1.10.340.70:FF:000001">
    <property type="entry name" value="Retrovirus-related Pol polyprotein from transposon gypsy-like Protein"/>
    <property type="match status" value="1"/>
</dbReference>
<dbReference type="InterPro" id="IPR012337">
    <property type="entry name" value="RNaseH-like_sf"/>
</dbReference>
<dbReference type="GO" id="GO:0003676">
    <property type="term" value="F:nucleic acid binding"/>
    <property type="evidence" value="ECO:0007669"/>
    <property type="project" value="InterPro"/>
</dbReference>
<keyword evidence="5" id="KW-1185">Reference proteome</keyword>
<reference evidence="4" key="1">
    <citation type="journal article" date="2023" name="Insect Mol. Biol.">
        <title>Genome sequencing provides insights into the evolution of gene families encoding plant cell wall-degrading enzymes in longhorned beetles.</title>
        <authorList>
            <person name="Shin N.R."/>
            <person name="Okamura Y."/>
            <person name="Kirsch R."/>
            <person name="Pauchet Y."/>
        </authorList>
    </citation>
    <scope>NUCLEOTIDE SEQUENCE</scope>
    <source>
        <strain evidence="4">RBIC_L_NR</strain>
    </source>
</reference>
<proteinExistence type="predicted"/>
<gene>
    <name evidence="4" type="ORF">NQ314_007218</name>
</gene>
<evidence type="ECO:0000256" key="2">
    <source>
        <dbReference type="SAM" id="MobiDB-lite"/>
    </source>
</evidence>
<evidence type="ECO:0000256" key="1">
    <source>
        <dbReference type="ARBA" id="ARBA00012493"/>
    </source>
</evidence>
<comment type="caution">
    <text evidence="4">The sequence shown here is derived from an EMBL/GenBank/DDBJ whole genome shotgun (WGS) entry which is preliminary data.</text>
</comment>
<feature type="region of interest" description="Disordered" evidence="2">
    <location>
        <begin position="348"/>
        <end position="454"/>
    </location>
</feature>
<evidence type="ECO:0000313" key="5">
    <source>
        <dbReference type="Proteomes" id="UP001162156"/>
    </source>
</evidence>
<dbReference type="EMBL" id="JANEYF010001957">
    <property type="protein sequence ID" value="KAJ8953781.1"/>
    <property type="molecule type" value="Genomic_DNA"/>
</dbReference>
<dbReference type="Pfam" id="PF17921">
    <property type="entry name" value="Integrase_H2C2"/>
    <property type="match status" value="1"/>
</dbReference>
<feature type="domain" description="Integrase catalytic" evidence="3">
    <location>
        <begin position="248"/>
        <end position="341"/>
    </location>
</feature>
<feature type="compositionally biased region" description="Polar residues" evidence="2">
    <location>
        <begin position="362"/>
        <end position="371"/>
    </location>
</feature>
<dbReference type="InterPro" id="IPR036397">
    <property type="entry name" value="RNaseH_sf"/>
</dbReference>
<accession>A0AAV8YQX9</accession>
<dbReference type="InterPro" id="IPR001584">
    <property type="entry name" value="Integrase_cat-core"/>
</dbReference>
<organism evidence="4 5">
    <name type="scientific">Rhamnusium bicolor</name>
    <dbReference type="NCBI Taxonomy" id="1586634"/>
    <lineage>
        <taxon>Eukaryota</taxon>
        <taxon>Metazoa</taxon>
        <taxon>Ecdysozoa</taxon>
        <taxon>Arthropoda</taxon>
        <taxon>Hexapoda</taxon>
        <taxon>Insecta</taxon>
        <taxon>Pterygota</taxon>
        <taxon>Neoptera</taxon>
        <taxon>Endopterygota</taxon>
        <taxon>Coleoptera</taxon>
        <taxon>Polyphaga</taxon>
        <taxon>Cucujiformia</taxon>
        <taxon>Chrysomeloidea</taxon>
        <taxon>Cerambycidae</taxon>
        <taxon>Lepturinae</taxon>
        <taxon>Rhagiini</taxon>
        <taxon>Rhamnusium</taxon>
    </lineage>
</organism>
<dbReference type="GO" id="GO:0015074">
    <property type="term" value="P:DNA integration"/>
    <property type="evidence" value="ECO:0007669"/>
    <property type="project" value="InterPro"/>
</dbReference>
<dbReference type="PANTHER" id="PTHR37984">
    <property type="entry name" value="PROTEIN CBG26694"/>
    <property type="match status" value="1"/>
</dbReference>
<dbReference type="PROSITE" id="PS50994">
    <property type="entry name" value="INTEGRASE"/>
    <property type="match status" value="1"/>
</dbReference>
<dbReference type="Gene3D" id="1.10.340.70">
    <property type="match status" value="1"/>
</dbReference>
<dbReference type="GO" id="GO:0003964">
    <property type="term" value="F:RNA-directed DNA polymerase activity"/>
    <property type="evidence" value="ECO:0007669"/>
    <property type="project" value="UniProtKB-EC"/>
</dbReference>
<evidence type="ECO:0000313" key="4">
    <source>
        <dbReference type="EMBL" id="KAJ8953781.1"/>
    </source>
</evidence>
<protein>
    <recommendedName>
        <fullName evidence="1">RNA-directed DNA polymerase</fullName>
        <ecNumber evidence="1">2.7.7.49</ecNumber>
    </recommendedName>
</protein>
<evidence type="ECO:0000259" key="3">
    <source>
        <dbReference type="PROSITE" id="PS50994"/>
    </source>
</evidence>
<feature type="compositionally biased region" description="Acidic residues" evidence="2">
    <location>
        <begin position="442"/>
        <end position="454"/>
    </location>
</feature>
<name>A0AAV8YQX9_9CUCU</name>
<dbReference type="SUPFAM" id="SSF53098">
    <property type="entry name" value="Ribonuclease H-like"/>
    <property type="match status" value="1"/>
</dbReference>
<dbReference type="Proteomes" id="UP001162156">
    <property type="component" value="Unassembled WGS sequence"/>
</dbReference>
<dbReference type="EC" id="2.7.7.49" evidence="1"/>
<dbReference type="InterPro" id="IPR041588">
    <property type="entry name" value="Integrase_H2C2"/>
</dbReference>